<protein>
    <submittedName>
        <fullName evidence="2">(salmon louse) hypothetical protein</fullName>
    </submittedName>
</protein>
<proteinExistence type="predicted"/>
<keyword evidence="3" id="KW-1185">Reference proteome</keyword>
<dbReference type="EMBL" id="CAJNVT010000028">
    <property type="protein sequence ID" value="CAF2742909.1"/>
    <property type="molecule type" value="Genomic_DNA"/>
</dbReference>
<gene>
    <name evidence="2" type="ORF">LSAA_139</name>
</gene>
<keyword evidence="1" id="KW-0175">Coiled coil</keyword>
<evidence type="ECO:0000313" key="3">
    <source>
        <dbReference type="Proteomes" id="UP000675881"/>
    </source>
</evidence>
<name>A0A817FBV2_LEPSM</name>
<sequence length="536" mass="62769">MNNTRCCCQSLNFELKEASQSEEILGLQLQITSLSNTLSLYQKENVKFVDSLVRCAKEKADLELKLLRTEKTHEFRLQELKKAQTTLELPRIRVLKEIEQIHNLRRVKELKKAEEAHKSVLVEELKKSENNYELRLIQELKKAEETHKSLQAQEIKKAWRTHKLIRVEELKKAEKAHESLRALQQKRTLETYESLQAEVIKRVEESYKSLRIQMETEKMNYSKKLEAKDMEIKKLLKASRPQPLMELNRLMVVDQLKTTADEKYKLKNSLKLLEDMRKSNETLFLTTIHDLQIINFEKDKMIMELRNELKMGTSTIFDSAFLTLKFNSEDLTPRNNVYENIVLPITIPPDVFDLGTKNDYTVTKILLFKKYADRRKKKVFKSSDPIGLIIREITVCTVLPSRRALARASRNQDHEEFAKFCHSLSSSSPNLHISSVEDSCEDLEVNRVAKTSNDHRPKKKKKLVFLKIILHINQGQKIPQLFTGESGVRHFFIDGIDDTFNKKGLFNNLYRIIITNIINRQKKQRRKRRIPLTPGK</sequence>
<comment type="caution">
    <text evidence="2">The sequence shown here is derived from an EMBL/GenBank/DDBJ whole genome shotgun (WGS) entry which is preliminary data.</text>
</comment>
<organism evidence="2 3">
    <name type="scientific">Lepeophtheirus salmonis</name>
    <name type="common">Salmon louse</name>
    <name type="synonym">Caligus salmonis</name>
    <dbReference type="NCBI Taxonomy" id="72036"/>
    <lineage>
        <taxon>Eukaryota</taxon>
        <taxon>Metazoa</taxon>
        <taxon>Ecdysozoa</taxon>
        <taxon>Arthropoda</taxon>
        <taxon>Crustacea</taxon>
        <taxon>Multicrustacea</taxon>
        <taxon>Hexanauplia</taxon>
        <taxon>Copepoda</taxon>
        <taxon>Siphonostomatoida</taxon>
        <taxon>Caligidae</taxon>
        <taxon>Lepeophtheirus</taxon>
    </lineage>
</organism>
<dbReference type="AlphaFoldDB" id="A0A817FBV2"/>
<feature type="coiled-coil region" evidence="1">
    <location>
        <begin position="133"/>
        <end position="220"/>
    </location>
</feature>
<reference evidence="2" key="1">
    <citation type="submission" date="2021-02" db="EMBL/GenBank/DDBJ databases">
        <authorList>
            <person name="Bekaert M."/>
        </authorList>
    </citation>
    <scope>NUCLEOTIDE SEQUENCE</scope>
    <source>
        <strain evidence="2">IoA-00</strain>
    </source>
</reference>
<accession>A0A817FBV2</accession>
<evidence type="ECO:0000256" key="1">
    <source>
        <dbReference type="SAM" id="Coils"/>
    </source>
</evidence>
<dbReference type="Proteomes" id="UP000675881">
    <property type="component" value="Unassembled WGS sequence"/>
</dbReference>
<evidence type="ECO:0000313" key="2">
    <source>
        <dbReference type="EMBL" id="CAF2742909.1"/>
    </source>
</evidence>